<protein>
    <submittedName>
        <fullName evidence="3">HCG2001421</fullName>
    </submittedName>
    <submittedName>
        <fullName evidence="2">cDNA FLJ75904</fullName>
    </submittedName>
</protein>
<evidence type="ECO:0000313" key="3">
    <source>
        <dbReference type="EMBL" id="EAW84859.1"/>
    </source>
</evidence>
<evidence type="ECO:0000256" key="1">
    <source>
        <dbReference type="SAM" id="MobiDB-lite"/>
    </source>
</evidence>
<reference evidence="2" key="3">
    <citation type="submission" date="2007-10" db="EMBL/GenBank/DDBJ databases">
        <title>NEDO human cDNA sequencing project.</title>
        <authorList>
            <person name="Wakamatsu A."/>
            <person name="Yamamoto J."/>
            <person name="Kimura K."/>
            <person name="Ishii S."/>
            <person name="Watanabe K."/>
            <person name="Sugiyama A."/>
            <person name="Murakawa K."/>
            <person name="Kaida T."/>
            <person name="Tsuchiya K."/>
            <person name="Fukuzumi Y."/>
            <person name="Kumagai A."/>
            <person name="Oishi Y."/>
            <person name="Yamamoto S."/>
            <person name="Ono Y."/>
            <person name="Komori Y."/>
            <person name="Yamazaki M."/>
            <person name="Kisu Y."/>
            <person name="Nishikawa T."/>
            <person name="Sugano S."/>
            <person name="Nomura N."/>
            <person name="Isogai T."/>
        </authorList>
    </citation>
    <scope>NUCLEOTIDE SEQUENCE</scope>
    <source>
        <tissue evidence="2">Amygdala</tissue>
    </source>
</reference>
<name>A8K0U2_HUMAN</name>
<organism evidence="2">
    <name type="scientific">Homo sapiens</name>
    <name type="common">Human</name>
    <dbReference type="NCBI Taxonomy" id="9606"/>
    <lineage>
        <taxon>Eukaryota</taxon>
        <taxon>Metazoa</taxon>
        <taxon>Chordata</taxon>
        <taxon>Craniata</taxon>
        <taxon>Vertebrata</taxon>
        <taxon>Euteleostomi</taxon>
        <taxon>Mammalia</taxon>
        <taxon>Eutheria</taxon>
        <taxon>Euarchontoglires</taxon>
        <taxon>Primates</taxon>
        <taxon>Haplorrhini</taxon>
        <taxon>Catarrhini</taxon>
        <taxon>Hominidae</taxon>
        <taxon>Homo</taxon>
    </lineage>
</organism>
<comment type="interaction">
    <interactant intactId="EBI-25843825">
        <id>A8K0U2</id>
    </interactant>
    <interactant intactId="EBI-10975473">
        <id>O60333-2</id>
        <label>KIF1B</label>
    </interactant>
    <organismsDiffer>false</organismsDiffer>
    <experiments>3</experiments>
</comment>
<dbReference type="EMBL" id="CH471106">
    <property type="protein sequence ID" value="EAW84859.1"/>
    <property type="molecule type" value="Genomic_DNA"/>
</dbReference>
<evidence type="ECO:0000313" key="2">
    <source>
        <dbReference type="EMBL" id="BAF82346.1"/>
    </source>
</evidence>
<feature type="compositionally biased region" description="Basic and acidic residues" evidence="1">
    <location>
        <begin position="72"/>
        <end position="85"/>
    </location>
</feature>
<comment type="interaction">
    <interactant intactId="EBI-25843825">
        <id>A8K0U2</id>
    </interactant>
    <interactant intactId="EBI-747754">
        <id>P28799</id>
        <label>GRN</label>
    </interactant>
    <organismsDiffer>false</organismsDiffer>
    <experiments>3</experiments>
</comment>
<comment type="interaction">
    <interactant intactId="EBI-25843825">
        <id>A8K0U2</id>
    </interactant>
    <interactant intactId="EBI-348399">
        <id>P22607</id>
        <label>FGFR3</label>
    </interactant>
    <organismsDiffer>false</organismsDiffer>
    <experiments>3</experiments>
</comment>
<proteinExistence type="evidence at protein level"/>
<gene>
    <name evidence="3" type="ORF">hCG_2001421</name>
</gene>
<comment type="interaction">
    <interactant intactId="EBI-25843825">
        <id>A8K0U2</id>
    </interactant>
    <interactant intactId="EBI-5235340">
        <id>Q7Z699</id>
        <label>SPRED1</label>
    </interactant>
    <organismsDiffer>false</organismsDiffer>
    <experiments>3</experiments>
</comment>
<reference evidence="3" key="1">
    <citation type="journal article" date="2001" name="Science">
        <title>The sequence of the human genome.</title>
        <authorList>
            <person name="Venter J.C."/>
            <person name="Adams M.D."/>
            <person name="Myers E.W."/>
            <person name="Li P.W."/>
            <person name="Mural R.J."/>
            <person name="Sutton G.G."/>
            <person name="Smith H.O."/>
            <person name="Yandell M."/>
            <person name="Evans C.A."/>
            <person name="Holt R.A."/>
            <person name="Gocayne J.D."/>
            <person name="Amanatides P."/>
            <person name="Ballew R.M."/>
            <person name="Huson D.H."/>
            <person name="Wortman J.R."/>
            <person name="Zhang Q."/>
            <person name="Kodira C.D."/>
            <person name="Zheng X.H."/>
            <person name="Chen L."/>
            <person name="Skupski M."/>
            <person name="Subramanian G."/>
            <person name="Thomas P.D."/>
            <person name="Zhang J."/>
            <person name="Gabor Miklos G.L."/>
            <person name="Nelson C."/>
            <person name="Broder S."/>
            <person name="Clark A.G."/>
            <person name="Nadeau J."/>
            <person name="McKusick V.A."/>
            <person name="Zinder N."/>
            <person name="Levine A.J."/>
            <person name="Roberts R.J."/>
            <person name="Simon M."/>
            <person name="Slayman C."/>
            <person name="Hunkapiller M."/>
            <person name="Bolanos R."/>
            <person name="Delcher A."/>
            <person name="Dew I."/>
            <person name="Fasulo D."/>
            <person name="Flanigan M."/>
            <person name="Florea L."/>
            <person name="Halpern A."/>
            <person name="Hannenhalli S."/>
            <person name="Kravitz S."/>
            <person name="Levy S."/>
            <person name="Mobarry C."/>
            <person name="Reinert K."/>
            <person name="Remington K."/>
            <person name="Abu-Threideh J."/>
            <person name="Beasley E."/>
            <person name="Biddick K."/>
            <person name="Bonazzi V."/>
            <person name="Brandon R."/>
            <person name="Cargill M."/>
            <person name="Chandramouliswaran I."/>
            <person name="Charlab R."/>
            <person name="Chaturvedi K."/>
            <person name="Deng Z."/>
            <person name="Di Francesco V."/>
            <person name="Dunn P."/>
            <person name="Eilbeck K."/>
            <person name="Evangelista C."/>
            <person name="Gabrielian A.E."/>
            <person name="Gan W."/>
            <person name="Ge W."/>
            <person name="Gong F."/>
            <person name="Gu Z."/>
            <person name="Guan P."/>
            <person name="Heiman T.J."/>
            <person name="Higgins M.E."/>
            <person name="Ji R.R."/>
            <person name="Ke Z."/>
            <person name="Ketchum K.A."/>
            <person name="Lai Z."/>
            <person name="Lei Y."/>
            <person name="Li Z."/>
            <person name="Li J."/>
            <person name="Liang Y."/>
            <person name="Lin X."/>
            <person name="Lu F."/>
            <person name="Merkulov G.V."/>
            <person name="Milshina N."/>
            <person name="Moore H.M."/>
            <person name="Naik A.K."/>
            <person name="Narayan V.A."/>
            <person name="Neelam B."/>
            <person name="Nusskern D."/>
            <person name="Rusch D.B."/>
            <person name="Salzberg S."/>
            <person name="Shao W."/>
            <person name="Shue B."/>
            <person name="Sun J."/>
            <person name="Wang Z."/>
            <person name="Wang A."/>
            <person name="Wang X."/>
            <person name="Wang J."/>
            <person name="Wei M."/>
            <person name="Wides R."/>
            <person name="Xiao C."/>
            <person name="Yan C."/>
            <person name="Yao A."/>
            <person name="Ye J."/>
            <person name="Zhan M."/>
            <person name="Zhang W."/>
            <person name="Zhang H."/>
            <person name="Zhao Q."/>
            <person name="Zheng L."/>
            <person name="Zhong F."/>
            <person name="Zhong W."/>
            <person name="Zhu S."/>
            <person name="Zhao S."/>
            <person name="Gilbert D."/>
            <person name="Baumhueter S."/>
            <person name="Spier G."/>
            <person name="Carter C."/>
            <person name="Cravchik A."/>
            <person name="Woodage T."/>
            <person name="Ali F."/>
            <person name="An H."/>
            <person name="Awe A."/>
            <person name="Baldwin D."/>
            <person name="Baden H."/>
            <person name="Barnstead M."/>
            <person name="Barrow I."/>
            <person name="Beeson K."/>
            <person name="Busam D."/>
            <person name="Carver A."/>
            <person name="Center A."/>
            <person name="Cheng M.L."/>
            <person name="Curry L."/>
            <person name="Danaher S."/>
            <person name="Davenport L."/>
            <person name="Desilets R."/>
            <person name="Dietz S."/>
            <person name="Dodson K."/>
            <person name="Doup L."/>
            <person name="Ferriera S."/>
            <person name="Garg N."/>
            <person name="Gluecksmann A."/>
            <person name="Hart B."/>
            <person name="Haynes J."/>
            <person name="Haynes C."/>
            <person name="Heiner C."/>
            <person name="Hladun S."/>
            <person name="Hostin D."/>
            <person name="Houck J."/>
            <person name="Howland T."/>
            <person name="Ibegwam C."/>
            <person name="Johnson J."/>
            <person name="Kalush F."/>
            <person name="Kline L."/>
            <person name="Koduru S."/>
            <person name="Love A."/>
            <person name="Mann F."/>
            <person name="May D."/>
            <person name="McCawley S."/>
            <person name="McIntosh T."/>
            <person name="McMullen I."/>
            <person name="Moy M."/>
            <person name="Moy L."/>
            <person name="Murphy B."/>
            <person name="Nelson K."/>
            <person name="Pfannkoch C."/>
            <person name="Pratts E."/>
            <person name="Puri V."/>
            <person name="Qureshi H."/>
            <person name="Reardon M."/>
            <person name="Rodriguez R."/>
            <person name="Rogers Y.H."/>
            <person name="Romblad D."/>
            <person name="Ruhfel B."/>
            <person name="Scott R."/>
            <person name="Sitter C."/>
            <person name="Smallwood M."/>
            <person name="Stewart E."/>
            <person name="Strong R."/>
            <person name="Suh E."/>
            <person name="Thomas R."/>
            <person name="Tint N.N."/>
            <person name="Tse S."/>
            <person name="Vech C."/>
            <person name="Wang G."/>
            <person name="Wetter J."/>
            <person name="Williams S."/>
            <person name="Williams M."/>
            <person name="Windsor S."/>
            <person name="Winn-Deen E."/>
            <person name="Wolfe K."/>
            <person name="Zaveri J."/>
            <person name="Zaveri K."/>
            <person name="Abril J.F."/>
            <person name="Guigo R."/>
            <person name="Campbell M.J."/>
            <person name="Sjolander K.V."/>
            <person name="Karlak B."/>
            <person name="Kejariwal A."/>
            <person name="Mi H."/>
            <person name="Lazareva B."/>
            <person name="Hatton T."/>
            <person name="Narechania A."/>
            <person name="Diemer K."/>
            <person name="Muruganujan A."/>
            <person name="Guo N."/>
            <person name="Sato S."/>
            <person name="Bafna V."/>
            <person name="Istrail S."/>
            <person name="Lippert R."/>
            <person name="Schwartz R."/>
            <person name="Walenz B."/>
            <person name="Yooseph S."/>
            <person name="Allen D."/>
            <person name="Basu A."/>
            <person name="Baxendale J."/>
            <person name="Blick L."/>
            <person name="Caminha M."/>
            <person name="Carnes-Stine J."/>
            <person name="Caulk P."/>
            <person name="Chiang Y.H."/>
            <person name="Coyne M."/>
            <person name="Dahlke C."/>
            <person name="Mays A."/>
            <person name="Dombroski M."/>
            <person name="Donnelly M."/>
            <person name="Ely D."/>
            <person name="Esparham S."/>
            <person name="Fosler C."/>
            <person name="Gire H."/>
            <person name="Glanowski S."/>
            <person name="Glasser K."/>
            <person name="Glodek A."/>
            <person name="Gorokhov M."/>
            <person name="Graham K."/>
            <person name="Gropman B."/>
            <person name="Harris M."/>
            <person name="Heil J."/>
            <person name="Henderson S."/>
            <person name="Hoover J."/>
            <person name="Jennings D."/>
            <person name="Jordan C."/>
            <person name="Jordan J."/>
            <person name="Kasha J."/>
            <person name="Kagan L."/>
            <person name="Kraft C."/>
            <person name="Levitsky A."/>
            <person name="Lewis M."/>
            <person name="Liu X."/>
            <person name="Lopez J."/>
            <person name="Ma D."/>
            <person name="Majoros W."/>
            <person name="McDaniel J."/>
            <person name="Murphy S."/>
            <person name="Newman M."/>
            <person name="Nguyen T."/>
            <person name="Nguyen N."/>
            <person name="Nodell M."/>
            <person name="Pan S."/>
            <person name="Peck J."/>
            <person name="Peterson M."/>
            <person name="Rowe W."/>
            <person name="Sanders R."/>
            <person name="Scott J."/>
            <person name="Simpson M."/>
            <person name="Smith T."/>
            <person name="Sprague A."/>
            <person name="Stockwell T."/>
            <person name="Turner R."/>
            <person name="Venter E."/>
            <person name="Wang M."/>
            <person name="Wen M."/>
            <person name="Wu D."/>
            <person name="Wu M."/>
            <person name="Xia A."/>
            <person name="Zandieh A."/>
            <person name="Zhu X."/>
        </authorList>
    </citation>
    <scope>NUCLEOTIDE SEQUENCE</scope>
</reference>
<sequence>MCHPEASRPFSPWYPPPRSCLPKPSSCCCSHNKCHHQGPSSCQCRLSRAGDWGTCSHHLSNSGGSQASQGSDDDRNEKWDDSSTLVDELRTPGRGMYLVFDGSVDLHYHCSAKCKS</sequence>
<dbReference type="EMBL" id="AK289657">
    <property type="protein sequence ID" value="BAF82346.1"/>
    <property type="molecule type" value="mRNA"/>
</dbReference>
<dbReference type="IntAct" id="A8K0U2">
    <property type="interactions" value="8"/>
</dbReference>
<reference evidence="3" key="2">
    <citation type="submission" date="2005-07" db="EMBL/GenBank/DDBJ databases">
        <authorList>
            <person name="Mural R.J."/>
            <person name="Istrail S."/>
            <person name="Sutton G."/>
            <person name="Florea L."/>
            <person name="Halpern A.L."/>
            <person name="Mobarry C.M."/>
            <person name="Lippert R."/>
            <person name="Walenz B."/>
            <person name="Shatkay H."/>
            <person name="Dew I."/>
            <person name="Miller J.R."/>
            <person name="Flanigan M.J."/>
            <person name="Edwards N.J."/>
            <person name="Bolanos R."/>
            <person name="Fasulo D."/>
            <person name="Halldorsson B.V."/>
            <person name="Hannenhalli S."/>
            <person name="Turner R."/>
            <person name="Yooseph S."/>
            <person name="Lu F."/>
            <person name="Nusskern D.R."/>
            <person name="Shue B.C."/>
            <person name="Zheng X.H."/>
            <person name="Zhong F."/>
            <person name="Delcher A.L."/>
            <person name="Huson D.H."/>
            <person name="Kravitz S.A."/>
            <person name="Mouchard L."/>
            <person name="Reinert K."/>
            <person name="Remington K.A."/>
            <person name="Clark A.G."/>
            <person name="Waterman M.S."/>
            <person name="Eichler E.E."/>
            <person name="Adams M.D."/>
            <person name="Hunkapiller M.W."/>
            <person name="Myers E.W."/>
            <person name="Venter J.C."/>
        </authorList>
    </citation>
    <scope>NUCLEOTIDE SEQUENCE</scope>
</reference>
<feature type="compositionally biased region" description="Low complexity" evidence="1">
    <location>
        <begin position="60"/>
        <end position="70"/>
    </location>
</feature>
<comment type="interaction">
    <interactant intactId="EBI-25843825">
        <id>A8K0U2</id>
    </interactant>
    <interactant intactId="EBI-351506">
        <id>P06396</id>
        <label>GSN</label>
    </interactant>
    <organismsDiffer>false</organismsDiffer>
    <experiments>3</experiments>
</comment>
<accession>A8K0U2</accession>
<comment type="interaction">
    <interactant intactId="EBI-25843825">
        <id>A8K0U2</id>
    </interactant>
    <interactant intactId="EBI-720609">
        <id>O76024</id>
        <label>WFS1</label>
    </interactant>
    <organismsDiffer>false</organismsDiffer>
    <experiments>3</experiments>
</comment>
<comment type="interaction">
    <interactant intactId="EBI-25843825">
        <id>A8K0U2</id>
    </interactant>
    <interactant intactId="EBI-10976677">
        <id>G5E9A7</id>
        <label>DMWD</label>
    </interactant>
    <organismsDiffer>false</organismsDiffer>
    <experiments>3</experiments>
</comment>
<feature type="region of interest" description="Disordered" evidence="1">
    <location>
        <begin position="59"/>
        <end position="85"/>
    </location>
</feature>
<comment type="interaction">
    <interactant intactId="EBI-25843825">
        <id>A8K0U2</id>
    </interactant>
    <interactant intactId="EBI-50433196">
        <id>A0A6Q8PF08</id>
        <label>PMP22</label>
    </interactant>
    <organismsDiffer>false</organismsDiffer>
    <experiments>3</experiments>
</comment>
<dbReference type="AlphaFoldDB" id="A8K0U2"/>